<protein>
    <submittedName>
        <fullName evidence="1">Uncharacterized protein</fullName>
    </submittedName>
</protein>
<dbReference type="Proteomes" id="UP001623348">
    <property type="component" value="Unassembled WGS sequence"/>
</dbReference>
<gene>
    <name evidence="1" type="ORF">GRJ2_000101300</name>
</gene>
<dbReference type="AlphaFoldDB" id="A0ABC9VU43"/>
<evidence type="ECO:0000313" key="2">
    <source>
        <dbReference type="Proteomes" id="UP001623348"/>
    </source>
</evidence>
<reference evidence="1 2" key="1">
    <citation type="submission" date="2024-06" db="EMBL/GenBank/DDBJ databases">
        <title>The draft genome of Grus japonensis, version 3.</title>
        <authorList>
            <person name="Nabeshima K."/>
            <person name="Suzuki S."/>
            <person name="Onuma M."/>
        </authorList>
    </citation>
    <scope>NUCLEOTIDE SEQUENCE [LARGE SCALE GENOMIC DNA]</scope>
    <source>
        <strain evidence="1 2">451A</strain>
    </source>
</reference>
<sequence>MYGEVGAQKAEVSDPKFMTTGTCTPKKGEEVLKPKMCLRGSEINIDLDIRLAYEHVGFAVGCTPSVVVQRHLRKQRHILVLHRVKCMNRLPREFVESPSSEIFKIQVNMALSKQHVVEPALNRSLD</sequence>
<dbReference type="EMBL" id="BAAFJT010000001">
    <property type="protein sequence ID" value="GAB0176361.1"/>
    <property type="molecule type" value="Genomic_DNA"/>
</dbReference>
<keyword evidence="2" id="KW-1185">Reference proteome</keyword>
<evidence type="ECO:0000313" key="1">
    <source>
        <dbReference type="EMBL" id="GAB0176361.1"/>
    </source>
</evidence>
<proteinExistence type="predicted"/>
<name>A0ABC9VU43_GRUJA</name>
<organism evidence="1 2">
    <name type="scientific">Grus japonensis</name>
    <name type="common">Japanese crane</name>
    <name type="synonym">Red-crowned crane</name>
    <dbReference type="NCBI Taxonomy" id="30415"/>
    <lineage>
        <taxon>Eukaryota</taxon>
        <taxon>Metazoa</taxon>
        <taxon>Chordata</taxon>
        <taxon>Craniata</taxon>
        <taxon>Vertebrata</taxon>
        <taxon>Euteleostomi</taxon>
        <taxon>Archelosauria</taxon>
        <taxon>Archosauria</taxon>
        <taxon>Dinosauria</taxon>
        <taxon>Saurischia</taxon>
        <taxon>Theropoda</taxon>
        <taxon>Coelurosauria</taxon>
        <taxon>Aves</taxon>
        <taxon>Neognathae</taxon>
        <taxon>Neoaves</taxon>
        <taxon>Gruiformes</taxon>
        <taxon>Gruidae</taxon>
        <taxon>Grus</taxon>
    </lineage>
</organism>
<accession>A0ABC9VU43</accession>
<comment type="caution">
    <text evidence="1">The sequence shown here is derived from an EMBL/GenBank/DDBJ whole genome shotgun (WGS) entry which is preliminary data.</text>
</comment>